<dbReference type="PANTHER" id="PTHR16056">
    <property type="entry name" value="REGULATOR OF MICROTUBULE DYNAMICS PROTEIN"/>
    <property type="match status" value="1"/>
</dbReference>
<dbReference type="Proteomes" id="UP000674179">
    <property type="component" value="Chromosome 15"/>
</dbReference>
<feature type="region of interest" description="Disordered" evidence="1">
    <location>
        <begin position="1"/>
        <end position="83"/>
    </location>
</feature>
<dbReference type="OrthoDB" id="273700at2759"/>
<dbReference type="RefSeq" id="XP_067694385.1">
    <property type="nucleotide sequence ID" value="XM_067838391.1"/>
</dbReference>
<dbReference type="AlphaFoldDB" id="A0A836HTM3"/>
<organism evidence="2 3">
    <name type="scientific">Leishmania enriettii</name>
    <dbReference type="NCBI Taxonomy" id="5663"/>
    <lineage>
        <taxon>Eukaryota</taxon>
        <taxon>Discoba</taxon>
        <taxon>Euglenozoa</taxon>
        <taxon>Kinetoplastea</taxon>
        <taxon>Metakinetoplastina</taxon>
        <taxon>Trypanosomatida</taxon>
        <taxon>Trypanosomatidae</taxon>
        <taxon>Leishmaniinae</taxon>
        <taxon>Leishmania</taxon>
    </lineage>
</organism>
<dbReference type="GeneID" id="94173901"/>
<evidence type="ECO:0000256" key="1">
    <source>
        <dbReference type="SAM" id="MobiDB-lite"/>
    </source>
</evidence>
<dbReference type="KEGG" id="lenr:94173901"/>
<evidence type="ECO:0000313" key="2">
    <source>
        <dbReference type="EMBL" id="KAG5482695.1"/>
    </source>
</evidence>
<dbReference type="PANTHER" id="PTHR16056:SF2">
    <property type="entry name" value="TESTIS-EXPRESSED PROTEIN 10"/>
    <property type="match status" value="1"/>
</dbReference>
<feature type="region of interest" description="Disordered" evidence="1">
    <location>
        <begin position="857"/>
        <end position="890"/>
    </location>
</feature>
<gene>
    <name evidence="2" type="ORF">CUR178_06732</name>
</gene>
<reference evidence="2 3" key="1">
    <citation type="submission" date="2021-02" db="EMBL/GenBank/DDBJ databases">
        <title>Leishmania (Mundinia) enrietti genome sequencing and assembly.</title>
        <authorList>
            <person name="Almutairi H."/>
            <person name="Gatherer D."/>
        </authorList>
    </citation>
    <scope>NUCLEOTIDE SEQUENCE [LARGE SCALE GENOMIC DNA]</scope>
    <source>
        <strain evidence="2">CUR178</strain>
    </source>
</reference>
<feature type="compositionally biased region" description="Low complexity" evidence="1">
    <location>
        <begin position="45"/>
        <end position="57"/>
    </location>
</feature>
<proteinExistence type="predicted"/>
<sequence>MVRTREKKSKGDSAFTKRKQKVGRKKLAPATATRAEVHARTLRLTTPTAMSTAMASPYAKDPAAHPASSETTSAGMKDSESKHKRPVIAVQNFSELLSAMRHYKAAQRASAFATLTRLLRSQREKDSAAAARADYGGAAAAGAGSNVFEEYMRCAASTNVSSDGAGVPPSSATASARLTGLSPLERLKSFSAALDVITDTDDDVRRAALQALEVLMDFRLLSCERDRSLASTSSSSLGPAATREAADLERCNALLLCTRGEDGGRSGGAAVPGGVSASNSVACTSVDRVQAVLQAVHVALTHALKPVRLSGAELLSLLLRVVPPSLVRAAAREVCRHQTSYYGATPAMMSGSGSTKEAFALPVATAAPAAGTATKAALEAAQARAATLIEEEELWMLTLVRRVSSLVLRTKHMAVLPAILSVFLGEGDSGGVGASVGDSITAELLCTPSLIDSNVAAHVGSAFGVSGALWRYPELVSSFFENVAPQWASHWKELMELRLELLRQEDKLAMASALARSFATVLAFLKRQQQQQQQYCLGSGIRRSAYVNFFSRNRMHYIKALLVDKMPVTMHELLLVPSSRASAALSTTPATAAATAPSTRAMRARLELGLALAMVCVPLAGTEEGWRLMRDYFSIVFSPPRAGTPPPEPFRFPSAALLEMSVRLFAQVMGLYPCVAPSLQASGVAAAMPSSRDTWLGDFSVPFVSRPGVKGAGHHASRAERGGTVHPSALSKLSPAFHQHNTVTERLLTFFPAVLTAIIRHLVPRSESLNAGTGDTASEEIALVRVLLCAATILERFAALPEDFVRRGGAARGKGSGSGCKADSDCGDVVATAQRLEEGFRLVPRLLFALREQTQTWENSPTGSKRTRAEDEEGNDNRLRNAPARTGGHAATPVATRTGVLLSYNGIVDVLAHRLLRVLWFLSSSGHPLLRSRLTNLTGKDASASASAPALSLTPLAAFLTKSITLLFGSASNAGVLQRCSVPTVLLAHSTLFYLGGGGGDTSSAMTVVGSAATASVAAADTERTAMTEATEKWTDVLDVLGTLRARVQADVRYGGIRQR</sequence>
<name>A0A836HTM3_LEIEN</name>
<dbReference type="GO" id="GO:0005634">
    <property type="term" value="C:nucleus"/>
    <property type="evidence" value="ECO:0007669"/>
    <property type="project" value="TreeGrafter"/>
</dbReference>
<dbReference type="EMBL" id="JAFHKP010000015">
    <property type="protein sequence ID" value="KAG5482695.1"/>
    <property type="molecule type" value="Genomic_DNA"/>
</dbReference>
<feature type="compositionally biased region" description="Basic residues" evidence="1">
    <location>
        <begin position="16"/>
        <end position="27"/>
    </location>
</feature>
<evidence type="ECO:0000313" key="3">
    <source>
        <dbReference type="Proteomes" id="UP000674179"/>
    </source>
</evidence>
<accession>A0A836HTM3</accession>
<comment type="caution">
    <text evidence="2">The sequence shown here is derived from an EMBL/GenBank/DDBJ whole genome shotgun (WGS) entry which is preliminary data.</text>
</comment>
<keyword evidence="3" id="KW-1185">Reference proteome</keyword>
<protein>
    <submittedName>
        <fullName evidence="2">Uncharacterized protein</fullName>
    </submittedName>
</protein>